<comment type="caution">
    <text evidence="2">The sequence shown here is derived from an EMBL/GenBank/DDBJ whole genome shotgun (WGS) entry which is preliminary data.</text>
</comment>
<dbReference type="Pfam" id="PF25297">
    <property type="entry name" value="DUF7878"/>
    <property type="match status" value="1"/>
</dbReference>
<dbReference type="InterPro" id="IPR057200">
    <property type="entry name" value="DUF7878"/>
</dbReference>
<gene>
    <name evidence="2" type="ORF">QNI22_02295</name>
</gene>
<evidence type="ECO:0000259" key="1">
    <source>
        <dbReference type="Pfam" id="PF25297"/>
    </source>
</evidence>
<dbReference type="EMBL" id="JASJOU010000001">
    <property type="protein sequence ID" value="MDJ1499455.1"/>
    <property type="molecule type" value="Genomic_DNA"/>
</dbReference>
<dbReference type="RefSeq" id="WP_314508975.1">
    <property type="nucleotide sequence ID" value="NZ_JASJOU010000001.1"/>
</dbReference>
<keyword evidence="3" id="KW-1185">Reference proteome</keyword>
<dbReference type="AlphaFoldDB" id="A0AAE3UBV3"/>
<protein>
    <recommendedName>
        <fullName evidence="1">DUF7878 domain-containing protein</fullName>
    </recommendedName>
</protein>
<dbReference type="Proteomes" id="UP001232063">
    <property type="component" value="Unassembled WGS sequence"/>
</dbReference>
<evidence type="ECO:0000313" key="2">
    <source>
        <dbReference type="EMBL" id="MDJ1499455.1"/>
    </source>
</evidence>
<feature type="domain" description="DUF7878" evidence="1">
    <location>
        <begin position="10"/>
        <end position="131"/>
    </location>
</feature>
<accession>A0AAE3UBV3</accession>
<sequence>MKVQMDMVFTFEITTIPEHKELRYYWAHLEGSLAISVDNVLFFEESDICLIELANDMHNWLLSGKLNTQPDFIYKTVDYYLEPILIFEYINDDYYKIESIWQKTELTQLVSKISIITAFETFLKNLEIELAQKLTINLNELLRNLNQEEEN</sequence>
<organism evidence="2 3">
    <name type="scientific">Xanthocytophaga agilis</name>
    <dbReference type="NCBI Taxonomy" id="3048010"/>
    <lineage>
        <taxon>Bacteria</taxon>
        <taxon>Pseudomonadati</taxon>
        <taxon>Bacteroidota</taxon>
        <taxon>Cytophagia</taxon>
        <taxon>Cytophagales</taxon>
        <taxon>Rhodocytophagaceae</taxon>
        <taxon>Xanthocytophaga</taxon>
    </lineage>
</organism>
<evidence type="ECO:0000313" key="3">
    <source>
        <dbReference type="Proteomes" id="UP001232063"/>
    </source>
</evidence>
<proteinExistence type="predicted"/>
<reference evidence="2" key="1">
    <citation type="submission" date="2023-05" db="EMBL/GenBank/DDBJ databases">
        <authorList>
            <person name="Zhang X."/>
        </authorList>
    </citation>
    <scope>NUCLEOTIDE SEQUENCE</scope>
    <source>
        <strain evidence="2">BD1B2-1</strain>
    </source>
</reference>
<name>A0AAE3UBV3_9BACT</name>